<dbReference type="Pfam" id="PF00503">
    <property type="entry name" value="G-alpha"/>
    <property type="match status" value="1"/>
</dbReference>
<gene>
    <name evidence="4" type="ORF">L210DRAFT_3645420</name>
</gene>
<dbReference type="GO" id="GO:0007186">
    <property type="term" value="P:G protein-coupled receptor signaling pathway"/>
    <property type="evidence" value="ECO:0007669"/>
    <property type="project" value="InterPro"/>
</dbReference>
<organism evidence="4 5">
    <name type="scientific">Boletus edulis BED1</name>
    <dbReference type="NCBI Taxonomy" id="1328754"/>
    <lineage>
        <taxon>Eukaryota</taxon>
        <taxon>Fungi</taxon>
        <taxon>Dikarya</taxon>
        <taxon>Basidiomycota</taxon>
        <taxon>Agaricomycotina</taxon>
        <taxon>Agaricomycetes</taxon>
        <taxon>Agaricomycetidae</taxon>
        <taxon>Boletales</taxon>
        <taxon>Boletineae</taxon>
        <taxon>Boletaceae</taxon>
        <taxon>Boletoideae</taxon>
        <taxon>Boletus</taxon>
    </lineage>
</organism>
<dbReference type="Proteomes" id="UP001194468">
    <property type="component" value="Unassembled WGS sequence"/>
</dbReference>
<protein>
    <submittedName>
        <fullName evidence="4">Uncharacterized protein</fullName>
    </submittedName>
</protein>
<dbReference type="SUPFAM" id="SSF47895">
    <property type="entry name" value="Transducin (alpha subunit), insertion domain"/>
    <property type="match status" value="1"/>
</dbReference>
<sequence length="89" mass="10388">MRKIGLKCVDPNNHVNTELIFDYHIDLLPSFEFSPEIAEAIHKLWQDLIIPKLMDHCSEFYLMDSAIYFFTDVLRTGAPNYLPTENDVL</sequence>
<dbReference type="Gene3D" id="1.10.400.10">
    <property type="entry name" value="GI Alpha 1, domain 2-like"/>
    <property type="match status" value="1"/>
</dbReference>
<evidence type="ECO:0000256" key="2">
    <source>
        <dbReference type="ARBA" id="ARBA00023134"/>
    </source>
</evidence>
<name>A0AAD4BV62_BOLED</name>
<feature type="binding site" evidence="3">
    <location>
        <begin position="64"/>
        <end position="65"/>
    </location>
    <ligand>
        <name>GTP</name>
        <dbReference type="ChEBI" id="CHEBI:37565"/>
    </ligand>
</feature>
<dbReference type="GO" id="GO:0003924">
    <property type="term" value="F:GTPase activity"/>
    <property type="evidence" value="ECO:0007669"/>
    <property type="project" value="InterPro"/>
</dbReference>
<proteinExistence type="predicted"/>
<evidence type="ECO:0000256" key="1">
    <source>
        <dbReference type="ARBA" id="ARBA00022741"/>
    </source>
</evidence>
<dbReference type="InterPro" id="IPR011025">
    <property type="entry name" value="GproteinA_insert"/>
</dbReference>
<dbReference type="EMBL" id="WHUW01000012">
    <property type="protein sequence ID" value="KAF8440244.1"/>
    <property type="molecule type" value="Genomic_DNA"/>
</dbReference>
<reference evidence="4" key="1">
    <citation type="submission" date="2019-10" db="EMBL/GenBank/DDBJ databases">
        <authorList>
            <consortium name="DOE Joint Genome Institute"/>
            <person name="Kuo A."/>
            <person name="Miyauchi S."/>
            <person name="Kiss E."/>
            <person name="Drula E."/>
            <person name="Kohler A."/>
            <person name="Sanchez-Garcia M."/>
            <person name="Andreopoulos B."/>
            <person name="Barry K.W."/>
            <person name="Bonito G."/>
            <person name="Buee M."/>
            <person name="Carver A."/>
            <person name="Chen C."/>
            <person name="Cichocki N."/>
            <person name="Clum A."/>
            <person name="Culley D."/>
            <person name="Crous P.W."/>
            <person name="Fauchery L."/>
            <person name="Girlanda M."/>
            <person name="Hayes R."/>
            <person name="Keri Z."/>
            <person name="LaButti K."/>
            <person name="Lipzen A."/>
            <person name="Lombard V."/>
            <person name="Magnuson J."/>
            <person name="Maillard F."/>
            <person name="Morin E."/>
            <person name="Murat C."/>
            <person name="Nolan M."/>
            <person name="Ohm R."/>
            <person name="Pangilinan J."/>
            <person name="Pereira M."/>
            <person name="Perotto S."/>
            <person name="Peter M."/>
            <person name="Riley R."/>
            <person name="Sitrit Y."/>
            <person name="Stielow B."/>
            <person name="Szollosi G."/>
            <person name="Zifcakova L."/>
            <person name="Stursova M."/>
            <person name="Spatafora J.W."/>
            <person name="Tedersoo L."/>
            <person name="Vaario L.-M."/>
            <person name="Yamada A."/>
            <person name="Yan M."/>
            <person name="Wang P."/>
            <person name="Xu J."/>
            <person name="Bruns T."/>
            <person name="Baldrian P."/>
            <person name="Vilgalys R."/>
            <person name="Henrissat B."/>
            <person name="Grigoriev I.V."/>
            <person name="Hibbett D."/>
            <person name="Nagy L.G."/>
            <person name="Martin F.M."/>
        </authorList>
    </citation>
    <scope>NUCLEOTIDE SEQUENCE</scope>
    <source>
        <strain evidence="4">BED1</strain>
    </source>
</reference>
<dbReference type="InterPro" id="IPR001019">
    <property type="entry name" value="Gprotein_alpha_su"/>
</dbReference>
<evidence type="ECO:0000313" key="4">
    <source>
        <dbReference type="EMBL" id="KAF8440244.1"/>
    </source>
</evidence>
<comment type="caution">
    <text evidence="4">The sequence shown here is derived from an EMBL/GenBank/DDBJ whole genome shotgun (WGS) entry which is preliminary data.</text>
</comment>
<keyword evidence="5" id="KW-1185">Reference proteome</keyword>
<evidence type="ECO:0000313" key="5">
    <source>
        <dbReference type="Proteomes" id="UP001194468"/>
    </source>
</evidence>
<dbReference type="GO" id="GO:0031683">
    <property type="term" value="F:G-protein beta/gamma-subunit complex binding"/>
    <property type="evidence" value="ECO:0007669"/>
    <property type="project" value="InterPro"/>
</dbReference>
<reference evidence="4" key="2">
    <citation type="journal article" date="2020" name="Nat. Commun.">
        <title>Large-scale genome sequencing of mycorrhizal fungi provides insights into the early evolution of symbiotic traits.</title>
        <authorList>
            <person name="Miyauchi S."/>
            <person name="Kiss E."/>
            <person name="Kuo A."/>
            <person name="Drula E."/>
            <person name="Kohler A."/>
            <person name="Sanchez-Garcia M."/>
            <person name="Morin E."/>
            <person name="Andreopoulos B."/>
            <person name="Barry K.W."/>
            <person name="Bonito G."/>
            <person name="Buee M."/>
            <person name="Carver A."/>
            <person name="Chen C."/>
            <person name="Cichocki N."/>
            <person name="Clum A."/>
            <person name="Culley D."/>
            <person name="Crous P.W."/>
            <person name="Fauchery L."/>
            <person name="Girlanda M."/>
            <person name="Hayes R.D."/>
            <person name="Keri Z."/>
            <person name="LaButti K."/>
            <person name="Lipzen A."/>
            <person name="Lombard V."/>
            <person name="Magnuson J."/>
            <person name="Maillard F."/>
            <person name="Murat C."/>
            <person name="Nolan M."/>
            <person name="Ohm R.A."/>
            <person name="Pangilinan J."/>
            <person name="Pereira M.F."/>
            <person name="Perotto S."/>
            <person name="Peter M."/>
            <person name="Pfister S."/>
            <person name="Riley R."/>
            <person name="Sitrit Y."/>
            <person name="Stielow J.B."/>
            <person name="Szollosi G."/>
            <person name="Zifcakova L."/>
            <person name="Stursova M."/>
            <person name="Spatafora J.W."/>
            <person name="Tedersoo L."/>
            <person name="Vaario L.M."/>
            <person name="Yamada A."/>
            <person name="Yan M."/>
            <person name="Wang P."/>
            <person name="Xu J."/>
            <person name="Bruns T."/>
            <person name="Baldrian P."/>
            <person name="Vilgalys R."/>
            <person name="Dunand C."/>
            <person name="Henrissat B."/>
            <person name="Grigoriev I.V."/>
            <person name="Hibbett D."/>
            <person name="Nagy L.G."/>
            <person name="Martin F.M."/>
        </authorList>
    </citation>
    <scope>NUCLEOTIDE SEQUENCE</scope>
    <source>
        <strain evidence="4">BED1</strain>
    </source>
</reference>
<keyword evidence="2 3" id="KW-0342">GTP-binding</keyword>
<dbReference type="GO" id="GO:0005525">
    <property type="term" value="F:GTP binding"/>
    <property type="evidence" value="ECO:0007669"/>
    <property type="project" value="UniProtKB-KW"/>
</dbReference>
<accession>A0AAD4BV62</accession>
<keyword evidence="1 3" id="KW-0547">Nucleotide-binding</keyword>
<dbReference type="AlphaFoldDB" id="A0AAD4BV62"/>
<evidence type="ECO:0000256" key="3">
    <source>
        <dbReference type="PIRSR" id="PIRSR601019-1"/>
    </source>
</evidence>